<dbReference type="SUPFAM" id="SSF53098">
    <property type="entry name" value="Ribonuclease H-like"/>
    <property type="match status" value="1"/>
</dbReference>
<feature type="region of interest" description="Disordered" evidence="1">
    <location>
        <begin position="1"/>
        <end position="81"/>
    </location>
</feature>
<evidence type="ECO:0000313" key="3">
    <source>
        <dbReference type="RefSeq" id="XP_026687955.1"/>
    </source>
</evidence>
<dbReference type="STRING" id="121845.A0A3Q0JM89"/>
<feature type="compositionally biased region" description="Basic and acidic residues" evidence="1">
    <location>
        <begin position="1"/>
        <end position="18"/>
    </location>
</feature>
<organism evidence="2 3">
    <name type="scientific">Diaphorina citri</name>
    <name type="common">Asian citrus psyllid</name>
    <dbReference type="NCBI Taxonomy" id="121845"/>
    <lineage>
        <taxon>Eukaryota</taxon>
        <taxon>Metazoa</taxon>
        <taxon>Ecdysozoa</taxon>
        <taxon>Arthropoda</taxon>
        <taxon>Hexapoda</taxon>
        <taxon>Insecta</taxon>
        <taxon>Pterygota</taxon>
        <taxon>Neoptera</taxon>
        <taxon>Paraneoptera</taxon>
        <taxon>Hemiptera</taxon>
        <taxon>Sternorrhyncha</taxon>
        <taxon>Psylloidea</taxon>
        <taxon>Psyllidae</taxon>
        <taxon>Diaphorininae</taxon>
        <taxon>Diaphorina</taxon>
    </lineage>
</organism>
<dbReference type="AlphaFoldDB" id="A0A3Q0JM89"/>
<feature type="compositionally biased region" description="Basic and acidic residues" evidence="1">
    <location>
        <begin position="63"/>
        <end position="81"/>
    </location>
</feature>
<dbReference type="Gene3D" id="3.30.420.10">
    <property type="entry name" value="Ribonuclease H-like superfamily/Ribonuclease H"/>
    <property type="match status" value="1"/>
</dbReference>
<dbReference type="KEGG" id="dci:113472404"/>
<reference evidence="3" key="1">
    <citation type="submission" date="2025-08" db="UniProtKB">
        <authorList>
            <consortium name="RefSeq"/>
        </authorList>
    </citation>
    <scope>IDENTIFICATION</scope>
</reference>
<proteinExistence type="predicted"/>
<evidence type="ECO:0000256" key="1">
    <source>
        <dbReference type="SAM" id="MobiDB-lite"/>
    </source>
</evidence>
<protein>
    <submittedName>
        <fullName evidence="3">Uncharacterized protein LOC113472404</fullName>
    </submittedName>
</protein>
<dbReference type="GeneID" id="113472404"/>
<dbReference type="GO" id="GO:0003676">
    <property type="term" value="F:nucleic acid binding"/>
    <property type="evidence" value="ECO:0007669"/>
    <property type="project" value="InterPro"/>
</dbReference>
<dbReference type="CDD" id="cd09276">
    <property type="entry name" value="Rnase_HI_RT_non_LTR"/>
    <property type="match status" value="1"/>
</dbReference>
<feature type="compositionally biased region" description="Polar residues" evidence="1">
    <location>
        <begin position="20"/>
        <end position="43"/>
    </location>
</feature>
<gene>
    <name evidence="3" type="primary">LOC113472404</name>
</gene>
<dbReference type="PaxDb" id="121845-A0A3Q0JM89"/>
<keyword evidence="2" id="KW-1185">Reference proteome</keyword>
<name>A0A3Q0JM89_DIACI</name>
<dbReference type="InterPro" id="IPR036397">
    <property type="entry name" value="RNaseH_sf"/>
</dbReference>
<sequence>MDNRESNQNKKNRQHLEEMASNNRNNYNTQYPPLPSNVPTNHRNITRYVPPAISDIRRPKRKSDKEMDNRESNQNKKNRQHLEEMARMTQPESYYTGNQISQLMYKGLEENKQHKANHEHQQWLNLTHPTIAFRNSSPAKGFCSSQHDYQVFRQDFCDGLIACGGVMIVVHNSCHAQRITVNHSKSLLVLEDEICNSINNRQVTAAVLLDIETAYNRVWGRKVLEKLSEWDIGGPMFQYLTHFLNNNYVIVKCKSYKSSLRKIENGIKQGSSLSYVSWELSVPPLYQVYGCILYDSASATLLQKLEPVQNAALRCIMGAFRSSPVSSLQAESGQMPLKYRRKQLIINYASKLKCNPLNPVHSIVFNTDRNQVYNFDDKKPKPLSARIRNIHSVDIDNLHPVCVRTQDPPWTLNIPDVEYLFNDKKINISSSECTQKFLKYLNEHSDFAPCFTDGSKCADSTSCAFVYENKPYKIKLNSICSVFTAEMFAIYFCLEHISKTYFRLKDKFIVFSDSKSALQCLLQPFPTNPICLNIRSLLLDLKFCHGIEILFTWIPSHHGISGNVLVDTAANEAHTTPDVNVQEVTADDIKSTFKRAPLTEWKNEWQATPVRNKLRYIKDNVKPWSSSNRHNRREEVVLSRLRIGHTSLTHGHLMEKKDPPQCSSCMVPLTVYHILSVCPMLEDHRKKVRLRSKCLKWMLSDSDDIASQVIRFLRISKLFNKM</sequence>
<dbReference type="Proteomes" id="UP000079169">
    <property type="component" value="Unplaced"/>
</dbReference>
<evidence type="ECO:0000313" key="2">
    <source>
        <dbReference type="Proteomes" id="UP000079169"/>
    </source>
</evidence>
<dbReference type="InterPro" id="IPR012337">
    <property type="entry name" value="RNaseH-like_sf"/>
</dbReference>
<accession>A0A3Q0JM89</accession>
<dbReference type="RefSeq" id="XP_026687955.1">
    <property type="nucleotide sequence ID" value="XM_026832154.1"/>
</dbReference>